<dbReference type="eggNOG" id="COG2220">
    <property type="taxonomic scope" value="Bacteria"/>
</dbReference>
<dbReference type="InterPro" id="IPR036866">
    <property type="entry name" value="RibonucZ/Hydroxyglut_hydro"/>
</dbReference>
<evidence type="ECO:0000259" key="1">
    <source>
        <dbReference type="Pfam" id="PF12706"/>
    </source>
</evidence>
<name>L8JVS6_9BACT</name>
<evidence type="ECO:0000313" key="2">
    <source>
        <dbReference type="EMBL" id="ELR72910.1"/>
    </source>
</evidence>
<feature type="domain" description="Metallo-beta-lactamase" evidence="1">
    <location>
        <begin position="102"/>
        <end position="300"/>
    </location>
</feature>
<dbReference type="InterPro" id="IPR001279">
    <property type="entry name" value="Metallo-B-lactamas"/>
</dbReference>
<proteinExistence type="predicted"/>
<dbReference type="PATRIC" id="fig|1237149.3.peg.1104"/>
<dbReference type="Proteomes" id="UP000011135">
    <property type="component" value="Unassembled WGS sequence"/>
</dbReference>
<dbReference type="SUPFAM" id="SSF56281">
    <property type="entry name" value="Metallo-hydrolase/oxidoreductase"/>
    <property type="match status" value="1"/>
</dbReference>
<accession>L8JVS6</accession>
<dbReference type="Gene3D" id="3.60.15.10">
    <property type="entry name" value="Ribonuclease Z/Hydroxyacylglutathione hydrolase-like"/>
    <property type="match status" value="1"/>
</dbReference>
<sequence length="343" mass="38842">MLWIIGAILLIFIIPVIIGMSISAPKHEGPKMAHFDGKQFKNPSGASAQGFAQVLKWMTQRDQGPWKKLDVSYGPKPPEITHSVRITFINHSSFLIQVDGVNILTDPVYSQRVSPFTKLGPQRMRPPGIRFEDLPPIDFVLISHNHYDHLDKPTVKRLYDIFQPMFVVPLGVDKYMKSLDIEKVVSLDWWQEMPLNPELVVASVPAQHFSGRGMLDRDATLWCGFVLKRADGNIYYVGDTGYDQNIFKEVGQSFAPIKLSLIPIGAYVPKWFMSPVHISPEEAVQVHKDINSQQSVAIHFGTFPLGDDGQREPVEDLQKALKEQNIPSDEFWVLEEGEGRDLR</sequence>
<dbReference type="PANTHER" id="PTHR15032">
    <property type="entry name" value="N-ACYL-PHOSPHATIDYLETHANOLAMINE-HYDROLYZING PHOSPHOLIPASE D"/>
    <property type="match status" value="1"/>
</dbReference>
<dbReference type="AlphaFoldDB" id="L8JVS6"/>
<dbReference type="RefSeq" id="WP_009578573.1">
    <property type="nucleotide sequence ID" value="NZ_AMZN01000014.1"/>
</dbReference>
<keyword evidence="3" id="KW-1185">Reference proteome</keyword>
<gene>
    <name evidence="2" type="ORF">C900_00871</name>
</gene>
<dbReference type="OrthoDB" id="9805728at2"/>
<evidence type="ECO:0000313" key="3">
    <source>
        <dbReference type="Proteomes" id="UP000011135"/>
    </source>
</evidence>
<comment type="caution">
    <text evidence="2">The sequence shown here is derived from an EMBL/GenBank/DDBJ whole genome shotgun (WGS) entry which is preliminary data.</text>
</comment>
<dbReference type="EMBL" id="AMZN01000014">
    <property type="protein sequence ID" value="ELR72910.1"/>
    <property type="molecule type" value="Genomic_DNA"/>
</dbReference>
<dbReference type="PANTHER" id="PTHR15032:SF4">
    <property type="entry name" value="N-ACYL-PHOSPHATIDYLETHANOLAMINE-HYDROLYZING PHOSPHOLIPASE D"/>
    <property type="match status" value="1"/>
</dbReference>
<organism evidence="2 3">
    <name type="scientific">Fulvivirga imtechensis AK7</name>
    <dbReference type="NCBI Taxonomy" id="1237149"/>
    <lineage>
        <taxon>Bacteria</taxon>
        <taxon>Pseudomonadati</taxon>
        <taxon>Bacteroidota</taxon>
        <taxon>Cytophagia</taxon>
        <taxon>Cytophagales</taxon>
        <taxon>Fulvivirgaceae</taxon>
        <taxon>Fulvivirga</taxon>
    </lineage>
</organism>
<reference evidence="2 3" key="1">
    <citation type="submission" date="2012-12" db="EMBL/GenBank/DDBJ databases">
        <title>Genome assembly of Fulvivirga imtechensis AK7.</title>
        <authorList>
            <person name="Nupur N."/>
            <person name="Khatri I."/>
            <person name="Kumar R."/>
            <person name="Subramanian S."/>
            <person name="Pinnaka A."/>
        </authorList>
    </citation>
    <scope>NUCLEOTIDE SEQUENCE [LARGE SCALE GENOMIC DNA]</scope>
    <source>
        <strain evidence="2 3">AK7</strain>
    </source>
</reference>
<protein>
    <submittedName>
        <fullName evidence="2">Outer membrane protein romA</fullName>
    </submittedName>
</protein>
<dbReference type="GO" id="GO:0005737">
    <property type="term" value="C:cytoplasm"/>
    <property type="evidence" value="ECO:0007669"/>
    <property type="project" value="TreeGrafter"/>
</dbReference>
<dbReference type="Pfam" id="PF12706">
    <property type="entry name" value="Lactamase_B_2"/>
    <property type="match status" value="1"/>
</dbReference>
<dbReference type="STRING" id="1237149.C900_00871"/>